<dbReference type="AlphaFoldDB" id="A0A6A6PP36"/>
<proteinExistence type="inferred from homology"/>
<feature type="domain" description="Exportin-5 C-terminal" evidence="3">
    <location>
        <begin position="331"/>
        <end position="1174"/>
    </location>
</feature>
<dbReference type="InterPro" id="IPR045478">
    <property type="entry name" value="Exportin-5_C"/>
</dbReference>
<feature type="domain" description="Importin N-terminal" evidence="2">
    <location>
        <begin position="28"/>
        <end position="109"/>
    </location>
</feature>
<dbReference type="Proteomes" id="UP000799767">
    <property type="component" value="Unassembled WGS sequence"/>
</dbReference>
<dbReference type="GO" id="GO:0003723">
    <property type="term" value="F:RNA binding"/>
    <property type="evidence" value="ECO:0007669"/>
    <property type="project" value="TreeGrafter"/>
</dbReference>
<evidence type="ECO:0000259" key="2">
    <source>
        <dbReference type="Pfam" id="PF03810"/>
    </source>
</evidence>
<dbReference type="GO" id="GO:0006611">
    <property type="term" value="P:protein export from nucleus"/>
    <property type="evidence" value="ECO:0007669"/>
    <property type="project" value="InterPro"/>
</dbReference>
<dbReference type="InterPro" id="IPR045065">
    <property type="entry name" value="XPO1/5"/>
</dbReference>
<gene>
    <name evidence="4" type="ORF">BDY17DRAFT_233123</name>
</gene>
<dbReference type="GO" id="GO:0031267">
    <property type="term" value="F:small GTPase binding"/>
    <property type="evidence" value="ECO:0007669"/>
    <property type="project" value="InterPro"/>
</dbReference>
<protein>
    <submittedName>
        <fullName evidence="4">Armadillo-type protein</fullName>
    </submittedName>
</protein>
<accession>A0A6A6PP36</accession>
<dbReference type="InterPro" id="IPR011989">
    <property type="entry name" value="ARM-like"/>
</dbReference>
<dbReference type="GO" id="GO:0042565">
    <property type="term" value="C:RNA nuclear export complex"/>
    <property type="evidence" value="ECO:0007669"/>
    <property type="project" value="TreeGrafter"/>
</dbReference>
<dbReference type="SUPFAM" id="SSF48371">
    <property type="entry name" value="ARM repeat"/>
    <property type="match status" value="1"/>
</dbReference>
<evidence type="ECO:0000313" key="4">
    <source>
        <dbReference type="EMBL" id="KAF2481839.1"/>
    </source>
</evidence>
<name>A0A6A6PP36_9PEZI</name>
<reference evidence="4" key="1">
    <citation type="journal article" date="2020" name="Stud. Mycol.">
        <title>101 Dothideomycetes genomes: a test case for predicting lifestyles and emergence of pathogens.</title>
        <authorList>
            <person name="Haridas S."/>
            <person name="Albert R."/>
            <person name="Binder M."/>
            <person name="Bloem J."/>
            <person name="Labutti K."/>
            <person name="Salamov A."/>
            <person name="Andreopoulos B."/>
            <person name="Baker S."/>
            <person name="Barry K."/>
            <person name="Bills G."/>
            <person name="Bluhm B."/>
            <person name="Cannon C."/>
            <person name="Castanera R."/>
            <person name="Culley D."/>
            <person name="Daum C."/>
            <person name="Ezra D."/>
            <person name="Gonzalez J."/>
            <person name="Henrissat B."/>
            <person name="Kuo A."/>
            <person name="Liang C."/>
            <person name="Lipzen A."/>
            <person name="Lutzoni F."/>
            <person name="Magnuson J."/>
            <person name="Mondo S."/>
            <person name="Nolan M."/>
            <person name="Ohm R."/>
            <person name="Pangilinan J."/>
            <person name="Park H.-J."/>
            <person name="Ramirez L."/>
            <person name="Alfaro M."/>
            <person name="Sun H."/>
            <person name="Tritt A."/>
            <person name="Yoshinaga Y."/>
            <person name="Zwiers L.-H."/>
            <person name="Turgeon B."/>
            <person name="Goodwin S."/>
            <person name="Spatafora J."/>
            <person name="Crous P."/>
            <person name="Grigoriev I."/>
        </authorList>
    </citation>
    <scope>NUCLEOTIDE SEQUENCE</scope>
    <source>
        <strain evidence="4">CBS 113389</strain>
    </source>
</reference>
<organism evidence="4 5">
    <name type="scientific">Neohortaea acidophila</name>
    <dbReference type="NCBI Taxonomy" id="245834"/>
    <lineage>
        <taxon>Eukaryota</taxon>
        <taxon>Fungi</taxon>
        <taxon>Dikarya</taxon>
        <taxon>Ascomycota</taxon>
        <taxon>Pezizomycotina</taxon>
        <taxon>Dothideomycetes</taxon>
        <taxon>Dothideomycetidae</taxon>
        <taxon>Mycosphaerellales</taxon>
        <taxon>Teratosphaeriaceae</taxon>
        <taxon>Neohortaea</taxon>
    </lineage>
</organism>
<dbReference type="GeneID" id="54471248"/>
<dbReference type="InterPro" id="IPR016024">
    <property type="entry name" value="ARM-type_fold"/>
</dbReference>
<evidence type="ECO:0000256" key="1">
    <source>
        <dbReference type="ARBA" id="ARBA00009466"/>
    </source>
</evidence>
<evidence type="ECO:0000313" key="5">
    <source>
        <dbReference type="Proteomes" id="UP000799767"/>
    </source>
</evidence>
<dbReference type="Gene3D" id="1.25.10.10">
    <property type="entry name" value="Leucine-rich Repeat Variant"/>
    <property type="match status" value="1"/>
</dbReference>
<dbReference type="GO" id="GO:0006405">
    <property type="term" value="P:RNA export from nucleus"/>
    <property type="evidence" value="ECO:0007669"/>
    <property type="project" value="TreeGrafter"/>
</dbReference>
<feature type="non-terminal residue" evidence="4">
    <location>
        <position position="1201"/>
    </location>
</feature>
<dbReference type="RefSeq" id="XP_033588409.1">
    <property type="nucleotide sequence ID" value="XM_033730246.1"/>
</dbReference>
<dbReference type="OrthoDB" id="2215036at2759"/>
<dbReference type="Pfam" id="PF19273">
    <property type="entry name" value="Exportin-5"/>
    <property type="match status" value="1"/>
</dbReference>
<dbReference type="GO" id="GO:0005049">
    <property type="term" value="F:nuclear export signal receptor activity"/>
    <property type="evidence" value="ECO:0007669"/>
    <property type="project" value="InterPro"/>
</dbReference>
<dbReference type="PANTHER" id="PTHR11223">
    <property type="entry name" value="EXPORTIN 1/5"/>
    <property type="match status" value="1"/>
</dbReference>
<comment type="similarity">
    <text evidence="1">Belongs to the exportin family.</text>
</comment>
<dbReference type="GO" id="GO:0005634">
    <property type="term" value="C:nucleus"/>
    <property type="evidence" value="ECO:0007669"/>
    <property type="project" value="TreeGrafter"/>
</dbReference>
<feature type="non-terminal residue" evidence="4">
    <location>
        <position position="1"/>
    </location>
</feature>
<evidence type="ECO:0000259" key="3">
    <source>
        <dbReference type="Pfam" id="PF19273"/>
    </source>
</evidence>
<dbReference type="PANTHER" id="PTHR11223:SF3">
    <property type="entry name" value="EXPORTIN-5"/>
    <property type="match status" value="1"/>
</dbReference>
<dbReference type="InterPro" id="IPR001494">
    <property type="entry name" value="Importin-beta_N"/>
</dbReference>
<dbReference type="Pfam" id="PF03810">
    <property type="entry name" value="IBN_N"/>
    <property type="match status" value="1"/>
</dbReference>
<dbReference type="GO" id="GO:0005737">
    <property type="term" value="C:cytoplasm"/>
    <property type="evidence" value="ECO:0007669"/>
    <property type="project" value="TreeGrafter"/>
</dbReference>
<keyword evidence="5" id="KW-1185">Reference proteome</keyword>
<dbReference type="EMBL" id="MU001637">
    <property type="protein sequence ID" value="KAF2481839.1"/>
    <property type="molecule type" value="Genomic_DNA"/>
</dbReference>
<sequence length="1201" mass="135431">DQLNNINQALHATLDPRVSNEVRQQALEFLEQVKHQPAAPHHGFTLADDWKQNDAVRYYGLQLLEHAVRHRWPEYTPDQTTQLRTWVKCLAGSIREQDVLYIRNKIAQLWVEVAKRCWGDEWVDMDALLVTLWDKPLTEKGTANKILVLYVLEILSEDIINNEDAVAGLRLDVLGDSLNEIMVPADLYAEMGVPKAGRELVRSGNEGWLARVCGFFATCVKSLRVGGNPAMLQSMSFCAIKALHALRPAMTWVSLKAAVGVNAVDCIFLAFHTDDVTLQTAATEALYALLNRPYGQHWHDSWLCIFQQALQPDGISLIRQIFERAQSPLGEDDYTLQKKLSEVLSILAEAIARHPELVDAKMDLPAFFDLLLQVLQSKSLVVSIPVLYSWTKLMGARDSRITDYVFQALGPLVQICSSRLLRYEAISESDESEDEVIQLLNDDFDTTPERHAFLGNYRRYCVSIIQTIARVRPMEALSHVLGQIRDLLYTGPYTFDRGFDSERYSKTSLPSLQFEAQYQLAANTLKGFQQWLADVATVAPEDELHTKVEEEKAAASDLLRRWSHDIVNAPVDDPEVAELIVQMVTFVLRTIKPEPASVLEIVIRLLAVQLQDRPAHTAYSDAIKSFEALRVIELQKLALAFADDLLEVYGELESRCDALVRKHADDARLVWGYKAFLFMIVYRAKGIDNSMRLGRLQQMLSPVYEAWQEPSLSASVTTLSSFCQSLGLGNLPDFYRRNRFDQISDWATQQLDDAGQARQAEIRAKGDALPIRMTKSMLAATIEKLGSGTEEFEIACQLWSGIIPVILPNLLQLLRHAQAFHNMSNWSQLPEELQMVIKRTLQDRFWQSGISSESKDEFYARISGSKTSYEGFASAVRGTMRNIREQGYHMLYLMTKFEEPVFGIPDLAPSLAEALFADADALSANQLHPLINLMTGIVQRCPPHHRKLFLPPLLTQLFHKFDKKISSEWEALGQASHQNAEDAELSEEMRVESVLRHLTYSMVSFVTFLLEFDTPPQQSNGHGPVKPSRDNMVLSDLSILEHLMLFCTHALRMRDTRCCTTICRVFRSIIPLFQSDDAPPAPQVRDFISTEVLKACITSLNEPYFSDMQKDLAALIAQILSLYSPRTNIPRDILLSLPAMTTAKVDKALGKIGKAANERQQRALVLNLLDGVRGVSIYEAGKIVPLSAAAPKKSKVLQQYM</sequence>